<dbReference type="AlphaFoldDB" id="A0A345XUI9"/>
<name>A0A345XUI9_9ACTN</name>
<feature type="compositionally biased region" description="Low complexity" evidence="1">
    <location>
        <begin position="44"/>
        <end position="64"/>
    </location>
</feature>
<feature type="compositionally biased region" description="Low complexity" evidence="1">
    <location>
        <begin position="90"/>
        <end position="103"/>
    </location>
</feature>
<proteinExistence type="predicted"/>
<sequence>MQRYVELDIGLTDAMNAVLAMEFRTDTLFTIDRRHFRTRSGHSRPTTPSASCPTTTRTPATTVTEPERHGTGARRPAPRPGTGARHRAAGEAGEPAAEAAPHRPAVRRTERGSLRGQVGIADDFGELPDGLAGFFGTR</sequence>
<evidence type="ECO:0008006" key="4">
    <source>
        <dbReference type="Google" id="ProtNLM"/>
    </source>
</evidence>
<dbReference type="EMBL" id="CP031320">
    <property type="protein sequence ID" value="AXK35305.1"/>
    <property type="molecule type" value="Genomic_DNA"/>
</dbReference>
<evidence type="ECO:0000313" key="3">
    <source>
        <dbReference type="Proteomes" id="UP000254425"/>
    </source>
</evidence>
<keyword evidence="3" id="KW-1185">Reference proteome</keyword>
<accession>A0A345XUI9</accession>
<reference evidence="2 3" key="1">
    <citation type="submission" date="2018-07" db="EMBL/GenBank/DDBJ databases">
        <title>Draft genome of the type strain Streptomyces armeniacus ATCC 15676.</title>
        <authorList>
            <person name="Labana P."/>
            <person name="Gosse J.T."/>
            <person name="Boddy C.N."/>
        </authorList>
    </citation>
    <scope>NUCLEOTIDE SEQUENCE [LARGE SCALE GENOMIC DNA]</scope>
    <source>
        <strain evidence="2 3">ATCC 15676</strain>
    </source>
</reference>
<organism evidence="2 3">
    <name type="scientific">Streptomyces armeniacus</name>
    <dbReference type="NCBI Taxonomy" id="83291"/>
    <lineage>
        <taxon>Bacteria</taxon>
        <taxon>Bacillati</taxon>
        <taxon>Actinomycetota</taxon>
        <taxon>Actinomycetes</taxon>
        <taxon>Kitasatosporales</taxon>
        <taxon>Streptomycetaceae</taxon>
        <taxon>Streptomyces</taxon>
    </lineage>
</organism>
<gene>
    <name evidence="2" type="ORF">DVA86_24345</name>
</gene>
<protein>
    <recommendedName>
        <fullName evidence="4">PIN domain-containing protein</fullName>
    </recommendedName>
</protein>
<dbReference type="Proteomes" id="UP000254425">
    <property type="component" value="Chromosome"/>
</dbReference>
<evidence type="ECO:0000256" key="1">
    <source>
        <dbReference type="SAM" id="MobiDB-lite"/>
    </source>
</evidence>
<feature type="region of interest" description="Disordered" evidence="1">
    <location>
        <begin position="37"/>
        <end position="138"/>
    </location>
</feature>
<evidence type="ECO:0000313" key="2">
    <source>
        <dbReference type="EMBL" id="AXK35305.1"/>
    </source>
</evidence>
<dbReference type="KEGG" id="sarm:DVA86_24345"/>